<evidence type="ECO:0000313" key="1">
    <source>
        <dbReference type="EMBL" id="ATF08000.1"/>
    </source>
</evidence>
<keyword evidence="1" id="KW-0614">Plasmid</keyword>
<geneLocation type="plasmid" evidence="2">
    <name>pp63_b</name>
</geneLocation>
<reference evidence="1 2" key="1">
    <citation type="journal article" date="2017" name="Front. Microbiol.">
        <title>Phaeobacter piscinae sp. nov., a species of the Roseobacter group and potential aquaculture probiont.</title>
        <authorList>
            <person name="Sonnenschein E.C."/>
            <person name="Phippen C.B.W."/>
            <person name="Nielsen K.F."/>
            <person name="Mateiu R.V."/>
            <person name="Melchiorsen J."/>
            <person name="Gram L."/>
            <person name="Overmann J."/>
            <person name="Freese H.M."/>
        </authorList>
    </citation>
    <scope>NUCLEOTIDE SEQUENCE [LARGE SCALE GENOMIC DNA]</scope>
    <source>
        <strain evidence="1 2">P63</strain>
    </source>
</reference>
<protein>
    <submittedName>
        <fullName evidence="1">Uncharacterized protein</fullName>
    </submittedName>
</protein>
<dbReference type="AlphaFoldDB" id="A0AAD0EEY0"/>
<evidence type="ECO:0000313" key="2">
    <source>
        <dbReference type="Proteomes" id="UP000217545"/>
    </source>
</evidence>
<name>A0AAD0EEY0_9RHOB</name>
<organism evidence="1 2">
    <name type="scientific">Phaeobacter gallaeciensis</name>
    <dbReference type="NCBI Taxonomy" id="60890"/>
    <lineage>
        <taxon>Bacteria</taxon>
        <taxon>Pseudomonadati</taxon>
        <taxon>Pseudomonadota</taxon>
        <taxon>Alphaproteobacteria</taxon>
        <taxon>Rhodobacterales</taxon>
        <taxon>Roseobacteraceae</taxon>
        <taxon>Phaeobacter</taxon>
    </lineage>
</organism>
<accession>A0AAD0EEY0</accession>
<sequence>MYLSRSDGDPVARFSRILFESDWVFPRLRQSVVGARLGNHIWLKIAIYVVSCPYLQRRTGC</sequence>
<dbReference type="EMBL" id="CP010786">
    <property type="protein sequence ID" value="ATF08000.1"/>
    <property type="molecule type" value="Genomic_DNA"/>
</dbReference>
<dbReference type="Proteomes" id="UP000217545">
    <property type="component" value="Plasmid pP63_b"/>
</dbReference>
<proteinExistence type="predicted"/>
<gene>
    <name evidence="1" type="ORF">PhaeoP63_03968</name>
</gene>